<dbReference type="EMBL" id="LCCU01000015">
    <property type="protein sequence ID" value="KKS37288.1"/>
    <property type="molecule type" value="Genomic_DNA"/>
</dbReference>
<accession>A0A0G1BIL1</accession>
<dbReference type="Proteomes" id="UP000033847">
    <property type="component" value="Unassembled WGS sequence"/>
</dbReference>
<protein>
    <submittedName>
        <fullName evidence="1">Uncharacterized protein</fullName>
    </submittedName>
</protein>
<dbReference type="AlphaFoldDB" id="A0A0G1BIL1"/>
<evidence type="ECO:0000313" key="1">
    <source>
        <dbReference type="EMBL" id="KKS37288.1"/>
    </source>
</evidence>
<sequence>MDVRVVVKDRFGLLLNCNGRLAKDKQLYKEKRYLKTQTVIHGGSDVKIRESNGYEHTIDVVFIRRDYGETEYQCIHEITDANPPLLF</sequence>
<gene>
    <name evidence="1" type="ORF">UV00_C0015G0015</name>
</gene>
<comment type="caution">
    <text evidence="1">The sequence shown here is derived from an EMBL/GenBank/DDBJ whole genome shotgun (WGS) entry which is preliminary data.</text>
</comment>
<reference evidence="1 2" key="1">
    <citation type="journal article" date="2015" name="Nature">
        <title>rRNA introns, odd ribosomes, and small enigmatic genomes across a large radiation of phyla.</title>
        <authorList>
            <person name="Brown C.T."/>
            <person name="Hug L.A."/>
            <person name="Thomas B.C."/>
            <person name="Sharon I."/>
            <person name="Castelle C.J."/>
            <person name="Singh A."/>
            <person name="Wilkins M.J."/>
            <person name="Williams K.H."/>
            <person name="Banfield J.F."/>
        </authorList>
    </citation>
    <scope>NUCLEOTIDE SEQUENCE [LARGE SCALE GENOMIC DNA]</scope>
</reference>
<name>A0A0G1BIL1_UNCKA</name>
<evidence type="ECO:0000313" key="2">
    <source>
        <dbReference type="Proteomes" id="UP000033847"/>
    </source>
</evidence>
<proteinExistence type="predicted"/>
<organism evidence="1 2">
    <name type="scientific">candidate division WWE3 bacterium GW2011_GWF1_42_14</name>
    <dbReference type="NCBI Taxonomy" id="1619138"/>
    <lineage>
        <taxon>Bacteria</taxon>
        <taxon>Katanobacteria</taxon>
    </lineage>
</organism>